<dbReference type="PANTHER" id="PTHR31541">
    <property type="entry name" value="B3 DOMAIN PLANT PROTEIN-RELATED"/>
    <property type="match status" value="1"/>
</dbReference>
<feature type="domain" description="TF-B3" evidence="6">
    <location>
        <begin position="74"/>
        <end position="186"/>
    </location>
</feature>
<keyword evidence="5" id="KW-0539">Nucleus</keyword>
<dbReference type="GO" id="GO:0003677">
    <property type="term" value="F:DNA binding"/>
    <property type="evidence" value="ECO:0007669"/>
    <property type="project" value="UniProtKB-KW"/>
</dbReference>
<evidence type="ECO:0000256" key="4">
    <source>
        <dbReference type="ARBA" id="ARBA00023163"/>
    </source>
</evidence>
<reference evidence="7 8" key="1">
    <citation type="submission" date="2023-10" db="EMBL/GenBank/DDBJ databases">
        <title>Genome-Wide Identification Analysis in wild type Solanum Pinnatisectum Reveals Some Genes Defensing Phytophthora Infestans.</title>
        <authorList>
            <person name="Sun C."/>
        </authorList>
    </citation>
    <scope>NUCLEOTIDE SEQUENCE [LARGE SCALE GENOMIC DNA]</scope>
    <source>
        <strain evidence="7">LQN</strain>
        <tissue evidence="7">Leaf</tissue>
    </source>
</reference>
<keyword evidence="2" id="KW-0805">Transcription regulation</keyword>
<evidence type="ECO:0000256" key="5">
    <source>
        <dbReference type="ARBA" id="ARBA00023242"/>
    </source>
</evidence>
<dbReference type="Gene3D" id="2.40.330.10">
    <property type="entry name" value="DNA-binding pseudobarrel domain"/>
    <property type="match status" value="1"/>
</dbReference>
<evidence type="ECO:0000313" key="8">
    <source>
        <dbReference type="Proteomes" id="UP001311915"/>
    </source>
</evidence>
<dbReference type="InterPro" id="IPR003340">
    <property type="entry name" value="B3_DNA-bd"/>
</dbReference>
<dbReference type="PROSITE" id="PS50863">
    <property type="entry name" value="B3"/>
    <property type="match status" value="1"/>
</dbReference>
<accession>A0AAV9MLZ6</accession>
<gene>
    <name evidence="7" type="ORF">R3W88_002618</name>
</gene>
<evidence type="ECO:0000256" key="1">
    <source>
        <dbReference type="ARBA" id="ARBA00004123"/>
    </source>
</evidence>
<dbReference type="InterPro" id="IPR015300">
    <property type="entry name" value="DNA-bd_pseudobarrel_sf"/>
</dbReference>
<evidence type="ECO:0000259" key="6">
    <source>
        <dbReference type="PROSITE" id="PS50863"/>
    </source>
</evidence>
<evidence type="ECO:0000313" key="7">
    <source>
        <dbReference type="EMBL" id="KAK4738921.1"/>
    </source>
</evidence>
<dbReference type="Pfam" id="PF02362">
    <property type="entry name" value="B3"/>
    <property type="match status" value="1"/>
</dbReference>
<dbReference type="PANTHER" id="PTHR31541:SF27">
    <property type="entry name" value="TF-B3 DOMAIN-CONTAINING PROTEIN"/>
    <property type="match status" value="1"/>
</dbReference>
<comment type="subcellular location">
    <subcellularLocation>
        <location evidence="1">Nucleus</location>
    </subcellularLocation>
</comment>
<evidence type="ECO:0000256" key="3">
    <source>
        <dbReference type="ARBA" id="ARBA00023125"/>
    </source>
</evidence>
<dbReference type="GO" id="GO:0005634">
    <property type="term" value="C:nucleus"/>
    <property type="evidence" value="ECO:0007669"/>
    <property type="project" value="UniProtKB-SubCell"/>
</dbReference>
<keyword evidence="8" id="KW-1185">Reference proteome</keyword>
<dbReference type="EMBL" id="JAWPEI010000001">
    <property type="protein sequence ID" value="KAK4738921.1"/>
    <property type="molecule type" value="Genomic_DNA"/>
</dbReference>
<protein>
    <recommendedName>
        <fullName evidence="6">TF-B3 domain-containing protein</fullName>
    </recommendedName>
</protein>
<proteinExistence type="predicted"/>
<evidence type="ECO:0000256" key="2">
    <source>
        <dbReference type="ARBA" id="ARBA00023015"/>
    </source>
</evidence>
<dbReference type="InterPro" id="IPR005508">
    <property type="entry name" value="At2g31720-like"/>
</dbReference>
<dbReference type="SUPFAM" id="SSF101936">
    <property type="entry name" value="DNA-binding pseudobarrel domain"/>
    <property type="match status" value="1"/>
</dbReference>
<keyword evidence="3" id="KW-0238">DNA-binding</keyword>
<name>A0AAV9MLZ6_9SOLN</name>
<keyword evidence="4" id="KW-0804">Transcription</keyword>
<dbReference type="AlphaFoldDB" id="A0AAV9MLZ6"/>
<dbReference type="Proteomes" id="UP001311915">
    <property type="component" value="Unassembled WGS sequence"/>
</dbReference>
<comment type="caution">
    <text evidence="7">The sequence shown here is derived from an EMBL/GenBank/DDBJ whole genome shotgun (WGS) entry which is preliminary data.</text>
</comment>
<dbReference type="CDD" id="cd10017">
    <property type="entry name" value="B3_DNA"/>
    <property type="match status" value="1"/>
</dbReference>
<sequence length="186" mass="21647">MTTIRLFGNDIKVPEKEKSIRLFGIHISPSPGLNNNNLQLQRDDRFMNMPDSPPPSLRLAIQSVQGSRSVYMGWKYLENSDINMNLSRFLIPAEWCAKLLHHMTESESKKIQSEDDRGINVSVMDPRGNSHDMKFTEWKSLKRLVFNRGWNKLVEDNQLQKGDLLHLWHFRTPDNKPCFAVNIIRS</sequence>
<organism evidence="7 8">
    <name type="scientific">Solanum pinnatisectum</name>
    <name type="common">tansyleaf nightshade</name>
    <dbReference type="NCBI Taxonomy" id="50273"/>
    <lineage>
        <taxon>Eukaryota</taxon>
        <taxon>Viridiplantae</taxon>
        <taxon>Streptophyta</taxon>
        <taxon>Embryophyta</taxon>
        <taxon>Tracheophyta</taxon>
        <taxon>Spermatophyta</taxon>
        <taxon>Magnoliopsida</taxon>
        <taxon>eudicotyledons</taxon>
        <taxon>Gunneridae</taxon>
        <taxon>Pentapetalae</taxon>
        <taxon>asterids</taxon>
        <taxon>lamiids</taxon>
        <taxon>Solanales</taxon>
        <taxon>Solanaceae</taxon>
        <taxon>Solanoideae</taxon>
        <taxon>Solaneae</taxon>
        <taxon>Solanum</taxon>
    </lineage>
</organism>